<dbReference type="OrthoDB" id="1072876at2"/>
<dbReference type="RefSeq" id="WP_036868071.1">
    <property type="nucleotide sequence ID" value="NZ_JRNQ01000068.1"/>
</dbReference>
<comment type="caution">
    <text evidence="1">The sequence shown here is derived from an EMBL/GenBank/DDBJ whole genome shotgun (WGS) entry which is preliminary data.</text>
</comment>
<dbReference type="EMBL" id="JRNQ01000068">
    <property type="protein sequence ID" value="KGF43746.1"/>
    <property type="molecule type" value="Genomic_DNA"/>
</dbReference>
<dbReference type="Proteomes" id="UP000029525">
    <property type="component" value="Unassembled WGS sequence"/>
</dbReference>
<organism evidence="1 2">
    <name type="scientific">Prevotella bivia DNF00320</name>
    <dbReference type="NCBI Taxonomy" id="1401068"/>
    <lineage>
        <taxon>Bacteria</taxon>
        <taxon>Pseudomonadati</taxon>
        <taxon>Bacteroidota</taxon>
        <taxon>Bacteroidia</taxon>
        <taxon>Bacteroidales</taxon>
        <taxon>Prevotellaceae</taxon>
        <taxon>Prevotella</taxon>
    </lineage>
</organism>
<evidence type="ECO:0000313" key="2">
    <source>
        <dbReference type="Proteomes" id="UP000029525"/>
    </source>
</evidence>
<gene>
    <name evidence="1" type="ORF">HMPREF0647_09195</name>
</gene>
<dbReference type="AlphaFoldDB" id="A0A096AB24"/>
<name>A0A096AB24_9BACT</name>
<proteinExistence type="predicted"/>
<accession>A0A096AB24</accession>
<protein>
    <submittedName>
        <fullName evidence="1">4-hydroxybenzoyl-CoA thioesterase</fullName>
    </submittedName>
</protein>
<sequence>MKTKDFETAIAALNVGIVIDEMKLRHSDVRQVIAHQGSKGIVWDEHGRAFTTSIEKEAYIAPNEDGVWESVKGYPLNRNKLYDLKFD</sequence>
<reference evidence="1 2" key="1">
    <citation type="submission" date="2014-07" db="EMBL/GenBank/DDBJ databases">
        <authorList>
            <person name="McCorrison J."/>
            <person name="Sanka R."/>
            <person name="Torralba M."/>
            <person name="Gillis M."/>
            <person name="Haft D.H."/>
            <person name="Methe B."/>
            <person name="Sutton G."/>
            <person name="Nelson K.E."/>
        </authorList>
    </citation>
    <scope>NUCLEOTIDE SEQUENCE [LARGE SCALE GENOMIC DNA]</scope>
    <source>
        <strain evidence="1 2">DNF00320</strain>
    </source>
</reference>
<evidence type="ECO:0000313" key="1">
    <source>
        <dbReference type="EMBL" id="KGF43746.1"/>
    </source>
</evidence>